<keyword evidence="2" id="KW-1185">Reference proteome</keyword>
<dbReference type="Gene3D" id="3.40.50.10860">
    <property type="entry name" value="Leucine Dehydrogenase, chain A, domain 1"/>
    <property type="match status" value="1"/>
</dbReference>
<protein>
    <submittedName>
        <fullName evidence="1">Shikimate dehydrogenase</fullName>
    </submittedName>
</protein>
<dbReference type="Proteomes" id="UP001501570">
    <property type="component" value="Unassembled WGS sequence"/>
</dbReference>
<sequence>MPSLLFVGVDTANSFIHRAFPIWSRTLGVRAEVVGVDLPPGSAPREYRRVVERVRADPDCVGAVVTSHKVAVYAAASDLFDFLDPHAVACGEISAIRRRGAGLAGFARDPVSVGRVVDGIWPGREGDLLCLGSGGTAIALGRHLLTSTRPDGEPKLMRFVDVDPVAGVRLRQALRSDRVEAVRGEGPWDATIEAARPGSLIVNATGLGKDRPGSPVTPAVQFPDGAVVWELNYRGDLRLLAHARARRGDGRLTVHDGWSLFCHGWASALAAVFDLDDDEAVARRLAADAEHLRA</sequence>
<evidence type="ECO:0000313" key="2">
    <source>
        <dbReference type="Proteomes" id="UP001501570"/>
    </source>
</evidence>
<dbReference type="EMBL" id="BAABJQ010000013">
    <property type="protein sequence ID" value="GAA5190184.1"/>
    <property type="molecule type" value="Genomic_DNA"/>
</dbReference>
<name>A0ABP9S1C5_9ACTN</name>
<comment type="caution">
    <text evidence="1">The sequence shown here is derived from an EMBL/GenBank/DDBJ whole genome shotgun (WGS) entry which is preliminary data.</text>
</comment>
<dbReference type="RefSeq" id="WP_345632485.1">
    <property type="nucleotide sequence ID" value="NZ_BAABJQ010000013.1"/>
</dbReference>
<gene>
    <name evidence="1" type="ORF">GCM10023322_44750</name>
</gene>
<evidence type="ECO:0000313" key="1">
    <source>
        <dbReference type="EMBL" id="GAA5190184.1"/>
    </source>
</evidence>
<dbReference type="Gene3D" id="3.40.50.720">
    <property type="entry name" value="NAD(P)-binding Rossmann-like Domain"/>
    <property type="match status" value="1"/>
</dbReference>
<accession>A0ABP9S1C5</accession>
<organism evidence="1 2">
    <name type="scientific">Rugosimonospora acidiphila</name>
    <dbReference type="NCBI Taxonomy" id="556531"/>
    <lineage>
        <taxon>Bacteria</taxon>
        <taxon>Bacillati</taxon>
        <taxon>Actinomycetota</taxon>
        <taxon>Actinomycetes</taxon>
        <taxon>Micromonosporales</taxon>
        <taxon>Micromonosporaceae</taxon>
        <taxon>Rugosimonospora</taxon>
    </lineage>
</organism>
<reference evidence="2" key="1">
    <citation type="journal article" date="2019" name="Int. J. Syst. Evol. Microbiol.">
        <title>The Global Catalogue of Microorganisms (GCM) 10K type strain sequencing project: providing services to taxonomists for standard genome sequencing and annotation.</title>
        <authorList>
            <consortium name="The Broad Institute Genomics Platform"/>
            <consortium name="The Broad Institute Genome Sequencing Center for Infectious Disease"/>
            <person name="Wu L."/>
            <person name="Ma J."/>
        </authorList>
    </citation>
    <scope>NUCLEOTIDE SEQUENCE [LARGE SCALE GENOMIC DNA]</scope>
    <source>
        <strain evidence="2">JCM 18304</strain>
    </source>
</reference>
<proteinExistence type="predicted"/>